<dbReference type="EMBL" id="JACXVP010000010">
    <property type="protein sequence ID" value="KAG5581117.1"/>
    <property type="molecule type" value="Genomic_DNA"/>
</dbReference>
<accession>A0A9J5X0Y5</accession>
<comment type="caution">
    <text evidence="2">The sequence shown here is derived from an EMBL/GenBank/DDBJ whole genome shotgun (WGS) entry which is preliminary data.</text>
</comment>
<organism evidence="2 3">
    <name type="scientific">Solanum commersonii</name>
    <name type="common">Commerson's wild potato</name>
    <name type="synonym">Commerson's nightshade</name>
    <dbReference type="NCBI Taxonomy" id="4109"/>
    <lineage>
        <taxon>Eukaryota</taxon>
        <taxon>Viridiplantae</taxon>
        <taxon>Streptophyta</taxon>
        <taxon>Embryophyta</taxon>
        <taxon>Tracheophyta</taxon>
        <taxon>Spermatophyta</taxon>
        <taxon>Magnoliopsida</taxon>
        <taxon>eudicotyledons</taxon>
        <taxon>Gunneridae</taxon>
        <taxon>Pentapetalae</taxon>
        <taxon>asterids</taxon>
        <taxon>lamiids</taxon>
        <taxon>Solanales</taxon>
        <taxon>Solanaceae</taxon>
        <taxon>Solanoideae</taxon>
        <taxon>Solaneae</taxon>
        <taxon>Solanum</taxon>
    </lineage>
</organism>
<protein>
    <submittedName>
        <fullName evidence="2">Uncharacterized protein</fullName>
    </submittedName>
</protein>
<sequence length="131" mass="15260">MVSFTLLEASSKVIHCLLLFFILATEVLSRSLNALFDDNQFVGYGLLKWIAQINHLAYEYEAQSGQQINKEKSFFLLHQSVAPEIRILVMECTSISRSQFPLKYLRFLITHARKRKEHYVDIMIVKDKLHA</sequence>
<evidence type="ECO:0000313" key="2">
    <source>
        <dbReference type="EMBL" id="KAG5581117.1"/>
    </source>
</evidence>
<feature type="chain" id="PRO_5039924898" evidence="1">
    <location>
        <begin position="30"/>
        <end position="131"/>
    </location>
</feature>
<gene>
    <name evidence="2" type="ORF">H5410_051744</name>
</gene>
<name>A0A9J5X0Y5_SOLCO</name>
<evidence type="ECO:0000313" key="3">
    <source>
        <dbReference type="Proteomes" id="UP000824120"/>
    </source>
</evidence>
<reference evidence="2 3" key="1">
    <citation type="submission" date="2020-09" db="EMBL/GenBank/DDBJ databases">
        <title>De no assembly of potato wild relative species, Solanum commersonii.</title>
        <authorList>
            <person name="Cho K."/>
        </authorList>
    </citation>
    <scope>NUCLEOTIDE SEQUENCE [LARGE SCALE GENOMIC DNA]</scope>
    <source>
        <strain evidence="2">LZ3.2</strain>
        <tissue evidence="2">Leaf</tissue>
    </source>
</reference>
<dbReference type="OrthoDB" id="1743666at2759"/>
<keyword evidence="3" id="KW-1185">Reference proteome</keyword>
<dbReference type="Proteomes" id="UP000824120">
    <property type="component" value="Chromosome 10"/>
</dbReference>
<dbReference type="AlphaFoldDB" id="A0A9J5X0Y5"/>
<keyword evidence="1" id="KW-0732">Signal</keyword>
<proteinExistence type="predicted"/>
<feature type="signal peptide" evidence="1">
    <location>
        <begin position="1"/>
        <end position="29"/>
    </location>
</feature>
<evidence type="ECO:0000256" key="1">
    <source>
        <dbReference type="SAM" id="SignalP"/>
    </source>
</evidence>